<dbReference type="Pfam" id="PF00069">
    <property type="entry name" value="Pkinase"/>
    <property type="match status" value="1"/>
</dbReference>
<evidence type="ECO:0000256" key="1">
    <source>
        <dbReference type="ARBA" id="ARBA00001946"/>
    </source>
</evidence>
<evidence type="ECO:0000259" key="11">
    <source>
        <dbReference type="PROSITE" id="PS50011"/>
    </source>
</evidence>
<reference evidence="13" key="1">
    <citation type="submission" date="2021-09" db="EMBL/GenBank/DDBJ databases">
        <authorList>
            <consortium name="AG Swart"/>
            <person name="Singh M."/>
            <person name="Singh A."/>
            <person name="Seah K."/>
            <person name="Emmerich C."/>
        </authorList>
    </citation>
    <scope>NUCLEOTIDE SEQUENCE</scope>
    <source>
        <strain evidence="13">ATCC30299</strain>
    </source>
</reference>
<dbReference type="SMART" id="SM00054">
    <property type="entry name" value="EFh"/>
    <property type="match status" value="4"/>
</dbReference>
<evidence type="ECO:0000256" key="4">
    <source>
        <dbReference type="ARBA" id="ARBA00022679"/>
    </source>
</evidence>
<name>A0AAU9JWI4_9CILI</name>
<dbReference type="InterPro" id="IPR011009">
    <property type="entry name" value="Kinase-like_dom_sf"/>
</dbReference>
<proteinExistence type="inferred from homology"/>
<feature type="region of interest" description="Disordered" evidence="10">
    <location>
        <begin position="1"/>
        <end position="43"/>
    </location>
</feature>
<evidence type="ECO:0000256" key="3">
    <source>
        <dbReference type="ARBA" id="ARBA00022527"/>
    </source>
</evidence>
<dbReference type="Gene3D" id="1.10.238.10">
    <property type="entry name" value="EF-hand"/>
    <property type="match status" value="2"/>
</dbReference>
<evidence type="ECO:0000256" key="10">
    <source>
        <dbReference type="SAM" id="MobiDB-lite"/>
    </source>
</evidence>
<dbReference type="FunFam" id="1.10.238.10:FF:000001">
    <property type="entry name" value="Calmodulin 1"/>
    <property type="match status" value="1"/>
</dbReference>
<dbReference type="InterPro" id="IPR011992">
    <property type="entry name" value="EF-hand-dom_pair"/>
</dbReference>
<comment type="similarity">
    <text evidence="9">Belongs to the protein kinase superfamily. Ser/Thr protein kinase family. CDPK subfamily.</text>
</comment>
<dbReference type="InterPro" id="IPR000719">
    <property type="entry name" value="Prot_kinase_dom"/>
</dbReference>
<evidence type="ECO:0000256" key="6">
    <source>
        <dbReference type="ARBA" id="ARBA00022777"/>
    </source>
</evidence>
<gene>
    <name evidence="13" type="ORF">BSTOLATCC_MIC40528</name>
</gene>
<evidence type="ECO:0000313" key="14">
    <source>
        <dbReference type="Proteomes" id="UP001162131"/>
    </source>
</evidence>
<evidence type="ECO:0000256" key="5">
    <source>
        <dbReference type="ARBA" id="ARBA00022741"/>
    </source>
</evidence>
<dbReference type="SUPFAM" id="SSF47473">
    <property type="entry name" value="EF-hand"/>
    <property type="match status" value="1"/>
</dbReference>
<dbReference type="CDD" id="cd00051">
    <property type="entry name" value="EFh"/>
    <property type="match status" value="2"/>
</dbReference>
<dbReference type="Pfam" id="PF13499">
    <property type="entry name" value="EF-hand_7"/>
    <property type="match status" value="2"/>
</dbReference>
<evidence type="ECO:0000256" key="9">
    <source>
        <dbReference type="ARBA" id="ARBA00024334"/>
    </source>
</evidence>
<organism evidence="13 14">
    <name type="scientific">Blepharisma stoltei</name>
    <dbReference type="NCBI Taxonomy" id="1481888"/>
    <lineage>
        <taxon>Eukaryota</taxon>
        <taxon>Sar</taxon>
        <taxon>Alveolata</taxon>
        <taxon>Ciliophora</taxon>
        <taxon>Postciliodesmatophora</taxon>
        <taxon>Heterotrichea</taxon>
        <taxon>Heterotrichida</taxon>
        <taxon>Blepharismidae</taxon>
        <taxon>Blepharisma</taxon>
    </lineage>
</organism>
<comment type="caution">
    <text evidence="13">The sequence shown here is derived from an EMBL/GenBank/DDBJ whole genome shotgun (WGS) entry which is preliminary data.</text>
</comment>
<sequence length="501" mass="56683">MGCFGSKSKVSPPKSNDSLKGPSKEANPARITREHSVSNFQKEKKMLSDSEALCDIYEIQEEIAALPYGRIRKCVHKATGLVRAVKIVRIPKESSHISEKSIQREVKAISKLDHPNILRTYDIIADRKRCFIIMEYWEGGLLIDKIRELQCLTHAQVCSIAKQLLSAIAYAHELKVIHRDLSPNSICLMQKGNDLTIKILNFGVSAFVDLEREFESTLGSSYYTAPEVEDEFYNEKCDEWSIGVILFLLLTGRPPFSGKNNSEIKQSIRNTCISHYFLAQNNIPEGAIDLLQKLLNKDFFTRISASEALCHPWLSEGLTNSNKDHAMLRPCFDNLMSFCETSKLKDAIQTFIVSQIVCHSDIKTLNDAFQEIDENHDGKISQEELIKYYSIVAGGCQGREMATKIMKNVDTDHNGFIEYTEFLRASARSDMVCSKKHLETAFAMLDKDHSGKISVNDLQEMLAGSGLNEQKSWEEILHEADQNGDGEIDIKEFRDLLLKKL</sequence>
<dbReference type="GO" id="GO:0005524">
    <property type="term" value="F:ATP binding"/>
    <property type="evidence" value="ECO:0007669"/>
    <property type="project" value="UniProtKB-KW"/>
</dbReference>
<protein>
    <submittedName>
        <fullName evidence="13">Uncharacterized protein</fullName>
    </submittedName>
</protein>
<dbReference type="SMART" id="SM00220">
    <property type="entry name" value="S_TKc"/>
    <property type="match status" value="1"/>
</dbReference>
<evidence type="ECO:0000313" key="13">
    <source>
        <dbReference type="EMBL" id="CAG9326088.1"/>
    </source>
</evidence>
<dbReference type="PROSITE" id="PS00018">
    <property type="entry name" value="EF_HAND_1"/>
    <property type="match status" value="4"/>
</dbReference>
<comment type="cofactor">
    <cofactor evidence="1">
        <name>Mg(2+)</name>
        <dbReference type="ChEBI" id="CHEBI:18420"/>
    </cofactor>
</comment>
<keyword evidence="3" id="KW-0723">Serine/threonine-protein kinase</keyword>
<dbReference type="InterPro" id="IPR018247">
    <property type="entry name" value="EF_Hand_1_Ca_BS"/>
</dbReference>
<evidence type="ECO:0000256" key="7">
    <source>
        <dbReference type="ARBA" id="ARBA00022837"/>
    </source>
</evidence>
<dbReference type="PANTHER" id="PTHR24349">
    <property type="entry name" value="SERINE/THREONINE-PROTEIN KINASE"/>
    <property type="match status" value="1"/>
</dbReference>
<keyword evidence="6" id="KW-0418">Kinase</keyword>
<comment type="subunit">
    <text evidence="2">Monomer.</text>
</comment>
<keyword evidence="5" id="KW-0547">Nucleotide-binding</keyword>
<keyword evidence="8" id="KW-0067">ATP-binding</keyword>
<dbReference type="EMBL" id="CAJZBQ010000040">
    <property type="protein sequence ID" value="CAG9326088.1"/>
    <property type="molecule type" value="Genomic_DNA"/>
</dbReference>
<accession>A0AAU9JWI4</accession>
<dbReference type="InterPro" id="IPR002048">
    <property type="entry name" value="EF_hand_dom"/>
</dbReference>
<dbReference type="SUPFAM" id="SSF56112">
    <property type="entry name" value="Protein kinase-like (PK-like)"/>
    <property type="match status" value="1"/>
</dbReference>
<feature type="domain" description="EF-hand" evidence="12">
    <location>
        <begin position="397"/>
        <end position="432"/>
    </location>
</feature>
<dbReference type="GO" id="GO:0005509">
    <property type="term" value="F:calcium ion binding"/>
    <property type="evidence" value="ECO:0007669"/>
    <property type="project" value="InterPro"/>
</dbReference>
<dbReference type="PROSITE" id="PS50011">
    <property type="entry name" value="PROTEIN_KINASE_DOM"/>
    <property type="match status" value="1"/>
</dbReference>
<keyword evidence="7" id="KW-0106">Calcium</keyword>
<keyword evidence="14" id="KW-1185">Reference proteome</keyword>
<keyword evidence="4" id="KW-0808">Transferase</keyword>
<dbReference type="Proteomes" id="UP001162131">
    <property type="component" value="Unassembled WGS sequence"/>
</dbReference>
<dbReference type="Gene3D" id="1.10.510.10">
    <property type="entry name" value="Transferase(Phosphotransferase) domain 1"/>
    <property type="match status" value="1"/>
</dbReference>
<dbReference type="AlphaFoldDB" id="A0AAU9JWI4"/>
<dbReference type="GO" id="GO:0004674">
    <property type="term" value="F:protein serine/threonine kinase activity"/>
    <property type="evidence" value="ECO:0007669"/>
    <property type="project" value="UniProtKB-KW"/>
</dbReference>
<dbReference type="Gene3D" id="3.30.200.20">
    <property type="entry name" value="Phosphorylase Kinase, domain 1"/>
    <property type="match status" value="1"/>
</dbReference>
<feature type="domain" description="EF-hand" evidence="12">
    <location>
        <begin position="469"/>
        <end position="501"/>
    </location>
</feature>
<dbReference type="InterPro" id="IPR050205">
    <property type="entry name" value="CDPK_Ser/Thr_kinases"/>
</dbReference>
<evidence type="ECO:0000256" key="8">
    <source>
        <dbReference type="ARBA" id="ARBA00022840"/>
    </source>
</evidence>
<feature type="domain" description="EF-hand" evidence="12">
    <location>
        <begin position="360"/>
        <end position="395"/>
    </location>
</feature>
<feature type="domain" description="EF-hand" evidence="12">
    <location>
        <begin position="433"/>
        <end position="468"/>
    </location>
</feature>
<evidence type="ECO:0000256" key="2">
    <source>
        <dbReference type="ARBA" id="ARBA00011245"/>
    </source>
</evidence>
<feature type="compositionally biased region" description="Basic and acidic residues" evidence="10">
    <location>
        <begin position="31"/>
        <end position="43"/>
    </location>
</feature>
<dbReference type="PROSITE" id="PS50222">
    <property type="entry name" value="EF_HAND_2"/>
    <property type="match status" value="4"/>
</dbReference>
<dbReference type="FunFam" id="1.10.510.10:FF:000571">
    <property type="entry name" value="Maternal embryonic leucine zipper kinase"/>
    <property type="match status" value="1"/>
</dbReference>
<evidence type="ECO:0000259" key="12">
    <source>
        <dbReference type="PROSITE" id="PS50222"/>
    </source>
</evidence>
<feature type="domain" description="Protein kinase" evidence="11">
    <location>
        <begin position="57"/>
        <end position="314"/>
    </location>
</feature>